<gene>
    <name evidence="6" type="ORF">CSSPJE1EN1_LOCUS468</name>
</gene>
<feature type="compositionally biased region" description="Low complexity" evidence="3">
    <location>
        <begin position="408"/>
        <end position="417"/>
    </location>
</feature>
<dbReference type="InterPro" id="IPR027353">
    <property type="entry name" value="NET_dom"/>
</dbReference>
<evidence type="ECO:0000256" key="1">
    <source>
        <dbReference type="ARBA" id="ARBA00023117"/>
    </source>
</evidence>
<dbReference type="PROSITE" id="PS50014">
    <property type="entry name" value="BROMODOMAIN_2"/>
    <property type="match status" value="1"/>
</dbReference>
<dbReference type="PANTHER" id="PTHR46136">
    <property type="entry name" value="TRANSCRIPTION FACTOR GTE8"/>
    <property type="match status" value="1"/>
</dbReference>
<proteinExistence type="predicted"/>
<dbReference type="InterPro" id="IPR052442">
    <property type="entry name" value="Env_Response_Regulator"/>
</dbReference>
<feature type="domain" description="Bromo" evidence="4">
    <location>
        <begin position="249"/>
        <end position="321"/>
    </location>
</feature>
<feature type="compositionally biased region" description="Basic and acidic residues" evidence="3">
    <location>
        <begin position="420"/>
        <end position="431"/>
    </location>
</feature>
<feature type="compositionally biased region" description="Acidic residues" evidence="3">
    <location>
        <begin position="857"/>
        <end position="871"/>
    </location>
</feature>
<feature type="domain" description="NET" evidence="5">
    <location>
        <begin position="419"/>
        <end position="500"/>
    </location>
</feature>
<feature type="region of interest" description="Disordered" evidence="3">
    <location>
        <begin position="778"/>
        <end position="871"/>
    </location>
</feature>
<feature type="compositionally biased region" description="Low complexity" evidence="3">
    <location>
        <begin position="390"/>
        <end position="401"/>
    </location>
</feature>
<name>A0ABP0VKN0_9BRYO</name>
<evidence type="ECO:0000259" key="4">
    <source>
        <dbReference type="PROSITE" id="PS50014"/>
    </source>
</evidence>
<evidence type="ECO:0000313" key="6">
    <source>
        <dbReference type="EMBL" id="CAK9254990.1"/>
    </source>
</evidence>
<feature type="region of interest" description="Disordered" evidence="3">
    <location>
        <begin position="694"/>
        <end position="715"/>
    </location>
</feature>
<dbReference type="PANTHER" id="PTHR46136:SF1">
    <property type="entry name" value="TRANSCRIPTION FACTOR GTE11-RELATED"/>
    <property type="match status" value="1"/>
</dbReference>
<dbReference type="Proteomes" id="UP001497444">
    <property type="component" value="Chromosome 1"/>
</dbReference>
<keyword evidence="1 2" id="KW-0103">Bromodomain</keyword>
<accession>A0ABP0VKN0</accession>
<dbReference type="InterPro" id="IPR001487">
    <property type="entry name" value="Bromodomain"/>
</dbReference>
<keyword evidence="7" id="KW-1185">Reference proteome</keyword>
<dbReference type="Gene3D" id="1.20.920.10">
    <property type="entry name" value="Bromodomain-like"/>
    <property type="match status" value="1"/>
</dbReference>
<dbReference type="PROSITE" id="PS51525">
    <property type="entry name" value="NET"/>
    <property type="match status" value="1"/>
</dbReference>
<evidence type="ECO:0000259" key="5">
    <source>
        <dbReference type="PROSITE" id="PS51525"/>
    </source>
</evidence>
<dbReference type="InterPro" id="IPR038336">
    <property type="entry name" value="NET_sf"/>
</dbReference>
<dbReference type="PRINTS" id="PR00503">
    <property type="entry name" value="BROMODOMAIN"/>
</dbReference>
<feature type="compositionally biased region" description="Basic and acidic residues" evidence="3">
    <location>
        <begin position="826"/>
        <end position="853"/>
    </location>
</feature>
<reference evidence="6 7" key="1">
    <citation type="submission" date="2024-02" db="EMBL/GenBank/DDBJ databases">
        <authorList>
            <consortium name="ELIXIR-Norway"/>
            <consortium name="Elixir Norway"/>
        </authorList>
    </citation>
    <scope>NUCLEOTIDE SEQUENCE [LARGE SCALE GENOMIC DNA]</scope>
</reference>
<dbReference type="Pfam" id="PF17035">
    <property type="entry name" value="BET"/>
    <property type="match status" value="1"/>
</dbReference>
<feature type="region of interest" description="Disordered" evidence="3">
    <location>
        <begin position="140"/>
        <end position="228"/>
    </location>
</feature>
<protein>
    <submittedName>
        <fullName evidence="6">Uncharacterized protein</fullName>
    </submittedName>
</protein>
<feature type="compositionally biased region" description="Basic and acidic residues" evidence="3">
    <location>
        <begin position="212"/>
        <end position="228"/>
    </location>
</feature>
<evidence type="ECO:0000256" key="3">
    <source>
        <dbReference type="SAM" id="MobiDB-lite"/>
    </source>
</evidence>
<dbReference type="InterPro" id="IPR036427">
    <property type="entry name" value="Bromodomain-like_sf"/>
</dbReference>
<evidence type="ECO:0000256" key="2">
    <source>
        <dbReference type="PROSITE-ProRule" id="PRU00035"/>
    </source>
</evidence>
<feature type="compositionally biased region" description="Low complexity" evidence="3">
    <location>
        <begin position="192"/>
        <end position="204"/>
    </location>
</feature>
<feature type="region of interest" description="Disordered" evidence="3">
    <location>
        <begin position="563"/>
        <end position="663"/>
    </location>
</feature>
<dbReference type="SUPFAM" id="SSF47370">
    <property type="entry name" value="Bromodomain"/>
    <property type="match status" value="1"/>
</dbReference>
<feature type="region of interest" description="Disordered" evidence="3">
    <location>
        <begin position="390"/>
        <end position="431"/>
    </location>
</feature>
<evidence type="ECO:0000313" key="7">
    <source>
        <dbReference type="Proteomes" id="UP001497444"/>
    </source>
</evidence>
<dbReference type="Pfam" id="PF00439">
    <property type="entry name" value="Bromodomain"/>
    <property type="match status" value="1"/>
</dbReference>
<feature type="compositionally biased region" description="Polar residues" evidence="3">
    <location>
        <begin position="166"/>
        <end position="176"/>
    </location>
</feature>
<feature type="compositionally biased region" description="Basic and acidic residues" evidence="3">
    <location>
        <begin position="178"/>
        <end position="190"/>
    </location>
</feature>
<organism evidence="6 7">
    <name type="scientific">Sphagnum jensenii</name>
    <dbReference type="NCBI Taxonomy" id="128206"/>
    <lineage>
        <taxon>Eukaryota</taxon>
        <taxon>Viridiplantae</taxon>
        <taxon>Streptophyta</taxon>
        <taxon>Embryophyta</taxon>
        <taxon>Bryophyta</taxon>
        <taxon>Sphagnophytina</taxon>
        <taxon>Sphagnopsida</taxon>
        <taxon>Sphagnales</taxon>
        <taxon>Sphagnaceae</taxon>
        <taxon>Sphagnum</taxon>
    </lineage>
</organism>
<dbReference type="Gene3D" id="1.20.1270.220">
    <property type="match status" value="1"/>
</dbReference>
<dbReference type="SMART" id="SM00297">
    <property type="entry name" value="BROMO"/>
    <property type="match status" value="1"/>
</dbReference>
<dbReference type="EMBL" id="OZ020096">
    <property type="protein sequence ID" value="CAK9254990.1"/>
    <property type="molecule type" value="Genomic_DNA"/>
</dbReference>
<sequence length="871" mass="95806">MNSSCLFNACATKWFIGKNYKLETNPKQYNIGGGGGGVFFPKAMADMVEASDDSRSLKRKKSTSCSLKNEEEGAGIGNMMVATLTVDLTSLSRDQKRELRKRLKLNLDEVKSIAAKIDVRQEYLLSASKSQVCTTDVDAHLSRTDGNNGSSAGKEVTSGKEKRTPKANQLYLNSEFVSGKDRMPPPEKLKPKGSSSTTPTTPGAKKGGNRGKAAEGRGGDGRRQKVEAARAKRMAEILKQCSTMLKKIMSHKYAWVFNEPVDAAKQGLHDYHKVIQKPMDLGTVRDRLAKGLYSSLNSFADDVRLTFANAMTYNPQGHDVYVMAQVLAGLFNDRWKDIVKKLEEEKLKIKVEEETLAAAPLHYDTTTTSGQTHSSLHDLHEHLKRVESQIQSLAKKSSSSKPAPPAVRPASSSAAQAKPRPSDIEKRPMTFEEKRKLSINLETLPGDKLERIVQIIKKRNPDVGQNEDEIEVDIDSFDNDTLWELDRFITNCMKSRGKKKATKKASKKAQHGFSEAPQFVDVFFVSLCACYVKASHRYFVAGAEGGEEEVDIDDDLAPSQFAPVVIDKDRGAETAGSKSSSSDGDSSDSGSSSSDSDSGSSSGSESDAEDAQSVGAGSKTAHEKEPMGSAAVGDSKGRLALQLNNTQSEEVVAEGTPPERQVSPNKLLRAALLRGRFADTILKAQEKTLLVDKNEKVDPEQLRKDREKLERRQKEEKARLQAEAIAAKKEAALEARRMRELEREAARRALQQMEKTVEIDESSEILKDLERLRSVSVEQLVGSSGEEDSPKNGSSDGLPQYPLQGGNPLERLGLFMKDDEDEDEHQGDIEDGHAEDHKDRHDELVQIELDKPTAPDIDVEEGEIDEDLGKI</sequence>
<feature type="compositionally biased region" description="Low complexity" evidence="3">
    <location>
        <begin position="576"/>
        <end position="605"/>
    </location>
</feature>